<protein>
    <submittedName>
        <fullName evidence="2">MADF domain-containing protein</fullName>
    </submittedName>
</protein>
<accession>A0A1I7T8Z2</accession>
<reference evidence="2" key="1">
    <citation type="submission" date="2016-11" db="UniProtKB">
        <authorList>
            <consortium name="WormBaseParasite"/>
        </authorList>
    </citation>
    <scope>IDENTIFICATION</scope>
</reference>
<dbReference type="WBParaSite" id="Csp11.Scaffold550.g3596.t1">
    <property type="protein sequence ID" value="Csp11.Scaffold550.g3596.t1"/>
    <property type="gene ID" value="Csp11.Scaffold550.g3596"/>
</dbReference>
<dbReference type="Proteomes" id="UP000095282">
    <property type="component" value="Unplaced"/>
</dbReference>
<proteinExistence type="predicted"/>
<evidence type="ECO:0000313" key="1">
    <source>
        <dbReference type="Proteomes" id="UP000095282"/>
    </source>
</evidence>
<dbReference type="AlphaFoldDB" id="A0A1I7T8Z2"/>
<keyword evidence="1" id="KW-1185">Reference proteome</keyword>
<organism evidence="1 2">
    <name type="scientific">Caenorhabditis tropicalis</name>
    <dbReference type="NCBI Taxonomy" id="1561998"/>
    <lineage>
        <taxon>Eukaryota</taxon>
        <taxon>Metazoa</taxon>
        <taxon>Ecdysozoa</taxon>
        <taxon>Nematoda</taxon>
        <taxon>Chromadorea</taxon>
        <taxon>Rhabditida</taxon>
        <taxon>Rhabditina</taxon>
        <taxon>Rhabditomorpha</taxon>
        <taxon>Rhabditoidea</taxon>
        <taxon>Rhabditidae</taxon>
        <taxon>Peloderinae</taxon>
        <taxon>Caenorhabditis</taxon>
    </lineage>
</organism>
<name>A0A1I7T8Z2_9PELO</name>
<evidence type="ECO:0000313" key="2">
    <source>
        <dbReference type="WBParaSite" id="Csp11.Scaffold550.g3596.t1"/>
    </source>
</evidence>
<sequence>MLDIHPTIDAIILILVVTQYKSPAKRGFSFRRKESSEKISEIWNTVVQIALSSGAVEPEAREPSLHEGLDRHYQYSYAA</sequence>